<proteinExistence type="predicted"/>
<dbReference type="SUPFAM" id="SSF52058">
    <property type="entry name" value="L domain-like"/>
    <property type="match status" value="2"/>
</dbReference>
<dbReference type="AlphaFoldDB" id="T0MBR5"/>
<dbReference type="InterPro" id="IPR032675">
    <property type="entry name" value="LRR_dom_sf"/>
</dbReference>
<organism evidence="4 5">
    <name type="scientific">Vairimorpha apis BRL 01</name>
    <dbReference type="NCBI Taxonomy" id="1037528"/>
    <lineage>
        <taxon>Eukaryota</taxon>
        <taxon>Fungi</taxon>
        <taxon>Fungi incertae sedis</taxon>
        <taxon>Microsporidia</taxon>
        <taxon>Nosematidae</taxon>
        <taxon>Vairimorpha</taxon>
    </lineage>
</organism>
<dbReference type="InterPro" id="IPR050216">
    <property type="entry name" value="LRR_domain-containing"/>
</dbReference>
<dbReference type="InterPro" id="IPR055414">
    <property type="entry name" value="LRR_R13L4/SHOC2-like"/>
</dbReference>
<dbReference type="PROSITE" id="PS51450">
    <property type="entry name" value="LRR"/>
    <property type="match status" value="5"/>
</dbReference>
<evidence type="ECO:0000313" key="5">
    <source>
        <dbReference type="Proteomes" id="UP000053780"/>
    </source>
</evidence>
<dbReference type="PANTHER" id="PTHR48051:SF54">
    <property type="entry name" value="LEUCINE-RICH REPEAT-CONTAINING PROTEIN"/>
    <property type="match status" value="1"/>
</dbReference>
<protein>
    <submittedName>
        <fullName evidence="4">Leucine-rich repeat protein</fullName>
    </submittedName>
</protein>
<dbReference type="PANTHER" id="PTHR48051">
    <property type="match status" value="1"/>
</dbReference>
<name>T0MBR5_9MICR</name>
<dbReference type="Gene3D" id="3.80.10.10">
    <property type="entry name" value="Ribonuclease Inhibitor"/>
    <property type="match status" value="3"/>
</dbReference>
<sequence length="709" mass="83547">MSFNKIEKIEREICEMSNLKYLNLNFNKIKILPSTFKLLKNLSDLRLSNNPLENLSELPNSLTYLYLSETKLDFLPKHVCNLINLKVLHLDSNLLSSLPKSFDNLYLLENLNLEQNLFKEIPDQIFFLKNLKHLSLNNNFIKIISNKIKKLEKLKIFELNKCQLAVLPEEICKLKYLENLEICNYNDLSEINSFIGNLNAIEEISLSNNKINNLPNSINNLKNLIRLHLNNNKLTEFTDDCEGLIKLTNLHLSNNLLTNFSRVCKIKSLEILNLSTNNIVEIPKNICNLQKIVYLNLSNNKILFLPKELLRCTKLKKLILYNNQIQRIPIELLGILSNLDCLDLKQNSLEIYGTSTELGLNELVKELGFKLSVDDIEINKVYQFLDSKPISFNFENLRKCRITSLTEHIISEQELLNKINNCTFNKFNTEQISNKDQKRRETLDRDVLTGKFKLIDTKILIEYIKDLYNLNSSCIPFNIRQDHLELFKRLLSAIVFMIFSSDDAVFVKEHYNYFLKARCYGFERHKAELIYLYELLIIKDNQNLVENLQNNSNLRHEEKNFNLEFYIENNIRLFIGKVKMRVFMKTFINFNENQNVLSFDYWKNLLKEHVGIDIYGKKTTYCDKDTFNGREEFGIIGFFKEFTPELLINELYEFLHNDNSFLCKVIEFIKKSGIENKCEYFENDSTLIKGVKREFCEYILKKMQIINFN</sequence>
<keyword evidence="1" id="KW-0433">Leucine-rich repeat</keyword>
<dbReference type="SMART" id="SM00364">
    <property type="entry name" value="LRR_BAC"/>
    <property type="match status" value="8"/>
</dbReference>
<dbReference type="Pfam" id="PF00560">
    <property type="entry name" value="LRR_1"/>
    <property type="match status" value="1"/>
</dbReference>
<dbReference type="EMBL" id="KE647266">
    <property type="protein sequence ID" value="EQB60636.1"/>
    <property type="molecule type" value="Genomic_DNA"/>
</dbReference>
<feature type="domain" description="Disease resistance R13L4/SHOC-2-like LRR" evidence="3">
    <location>
        <begin position="77"/>
        <end position="182"/>
    </location>
</feature>
<reference evidence="4 5" key="1">
    <citation type="journal article" date="2013" name="BMC Genomics">
        <title>Genome sequencing and comparative genomics of honey bee microsporidia, Nosema apis reveal novel insights into host-parasite interactions.</title>
        <authorList>
            <person name="Chen Yp."/>
            <person name="Pettis J.S."/>
            <person name="Zhao Y."/>
            <person name="Liu X."/>
            <person name="Tallon L.J."/>
            <person name="Sadzewicz L.D."/>
            <person name="Li R."/>
            <person name="Zheng H."/>
            <person name="Huang S."/>
            <person name="Zhang X."/>
            <person name="Hamilton M.C."/>
            <person name="Pernal S.F."/>
            <person name="Melathopoulos A.P."/>
            <person name="Yan X."/>
            <person name="Evans J.D."/>
        </authorList>
    </citation>
    <scope>NUCLEOTIDE SEQUENCE [LARGE SCALE GENOMIC DNA]</scope>
    <source>
        <strain evidence="4 5">BRL 01</strain>
    </source>
</reference>
<dbReference type="OrthoDB" id="2192264at2759"/>
<accession>T0MBR5</accession>
<dbReference type="GO" id="GO:0005737">
    <property type="term" value="C:cytoplasm"/>
    <property type="evidence" value="ECO:0007669"/>
    <property type="project" value="TreeGrafter"/>
</dbReference>
<dbReference type="SMART" id="SM00365">
    <property type="entry name" value="LRR_SD22"/>
    <property type="match status" value="7"/>
</dbReference>
<keyword evidence="5" id="KW-1185">Reference proteome</keyword>
<evidence type="ECO:0000256" key="2">
    <source>
        <dbReference type="ARBA" id="ARBA00022737"/>
    </source>
</evidence>
<dbReference type="Pfam" id="PF23598">
    <property type="entry name" value="LRR_14"/>
    <property type="match status" value="1"/>
</dbReference>
<evidence type="ECO:0000256" key="1">
    <source>
        <dbReference type="ARBA" id="ARBA00022614"/>
    </source>
</evidence>
<dbReference type="Proteomes" id="UP000053780">
    <property type="component" value="Unassembled WGS sequence"/>
</dbReference>
<dbReference type="InterPro" id="IPR001611">
    <property type="entry name" value="Leu-rich_rpt"/>
</dbReference>
<evidence type="ECO:0000259" key="3">
    <source>
        <dbReference type="Pfam" id="PF23598"/>
    </source>
</evidence>
<dbReference type="SMART" id="SM00369">
    <property type="entry name" value="LRR_TYP"/>
    <property type="match status" value="12"/>
</dbReference>
<evidence type="ECO:0000313" key="4">
    <source>
        <dbReference type="EMBL" id="EQB60636.1"/>
    </source>
</evidence>
<dbReference type="Pfam" id="PF13855">
    <property type="entry name" value="LRR_8"/>
    <property type="match status" value="1"/>
</dbReference>
<dbReference type="VEuPathDB" id="MicrosporidiaDB:NAPIS_ORF01810"/>
<dbReference type="InterPro" id="IPR003591">
    <property type="entry name" value="Leu-rich_rpt_typical-subtyp"/>
</dbReference>
<gene>
    <name evidence="4" type="ORF">NAPIS_ORF01810</name>
</gene>
<dbReference type="HOGENOM" id="CLU_000288_18_15_1"/>
<keyword evidence="2" id="KW-0677">Repeat</keyword>